<feature type="compositionally biased region" description="Acidic residues" evidence="7">
    <location>
        <begin position="157"/>
        <end position="169"/>
    </location>
</feature>
<evidence type="ECO:0000256" key="7">
    <source>
        <dbReference type="SAM" id="MobiDB-lite"/>
    </source>
</evidence>
<dbReference type="FunFam" id="3.30.160.60:FF:000624">
    <property type="entry name" value="zinc finger protein 697"/>
    <property type="match status" value="1"/>
</dbReference>
<accession>A0A3Q2ZDC6</accession>
<evidence type="ECO:0000259" key="8">
    <source>
        <dbReference type="PROSITE" id="PS50157"/>
    </source>
</evidence>
<dbReference type="FunFam" id="3.30.160.60:FF:000072">
    <property type="entry name" value="zinc finger protein 143 isoform X1"/>
    <property type="match status" value="1"/>
</dbReference>
<dbReference type="AlphaFoldDB" id="A0A3Q2ZDC6"/>
<dbReference type="PROSITE" id="PS50157">
    <property type="entry name" value="ZINC_FINGER_C2H2_2"/>
    <property type="match status" value="3"/>
</dbReference>
<dbReference type="FunFam" id="3.30.160.60:FF:000358">
    <property type="entry name" value="zinc finger protein 24"/>
    <property type="match status" value="1"/>
</dbReference>
<dbReference type="KEGG" id="kmr:108247952"/>
<feature type="region of interest" description="Disordered" evidence="7">
    <location>
        <begin position="73"/>
        <end position="233"/>
    </location>
</feature>
<feature type="domain" description="C2H2-type" evidence="8">
    <location>
        <begin position="416"/>
        <end position="443"/>
    </location>
</feature>
<evidence type="ECO:0000256" key="1">
    <source>
        <dbReference type="ARBA" id="ARBA00022723"/>
    </source>
</evidence>
<feature type="compositionally biased region" description="Gly residues" evidence="7">
    <location>
        <begin position="113"/>
        <end position="122"/>
    </location>
</feature>
<dbReference type="SMART" id="SM00355">
    <property type="entry name" value="ZnF_C2H2"/>
    <property type="match status" value="4"/>
</dbReference>
<keyword evidence="4" id="KW-0862">Zinc</keyword>
<name>A0A3Q2ZDC6_KRYMA</name>
<reference evidence="9" key="1">
    <citation type="submission" date="2025-08" db="UniProtKB">
        <authorList>
            <consortium name="Ensembl"/>
        </authorList>
    </citation>
    <scope>IDENTIFICATION</scope>
</reference>
<dbReference type="PROSITE" id="PS00028">
    <property type="entry name" value="ZINC_FINGER_C2H2_1"/>
    <property type="match status" value="3"/>
</dbReference>
<proteinExistence type="predicted"/>
<dbReference type="InterPro" id="IPR050527">
    <property type="entry name" value="Snail/Krueppel_Znf"/>
</dbReference>
<feature type="domain" description="C2H2-type" evidence="8">
    <location>
        <begin position="388"/>
        <end position="415"/>
    </location>
</feature>
<keyword evidence="1" id="KW-0479">Metal-binding</keyword>
<sequence length="471" mass="51599">MKPQPAGAQRPGSAAAVLSFQQELVAVIHGAFEVAVEIAVREVKTLVGQATGDIYDELQRENESLKRRLQRAEALLDRNEPGVTGSPPVSRAKGRKRRDPPPYSLCGRNPGPEAGGVDGEGPGCDPLGGRSSNFDLQEEYESRAEEQRTDDELRQCDEDDGAAEMEEDGNTGSSEDVSSRVCLVKVESVTPVRRDPQAPNSEPPPSTASRSSSEPVAIKQEEQEEPEEDTGSTACCLDLIKEEDLSLEGINWLPEVPDVQNRDPHGPLVSSRLDPAHPANLTSSLPPPADLQSVSSEFPSIFHQAEPAAVSQAPPQVYGVHVRTGRNPAAPAAALHTCKFCGQTFHLPSLLRRHYGQCRQRLQQRCPQPVQGGARAKLQLYPPGCSPFRCPVCSREFNRLENLKTHLRIHTGERPYTCSVCSKCFRHSGALTRHFRIHTGEKPYVCGQCGKSFRNCGGLKFHQRSHNKHLQ</sequence>
<dbReference type="RefSeq" id="XP_017291875.1">
    <property type="nucleotide sequence ID" value="XM_017436386.3"/>
</dbReference>
<keyword evidence="2" id="KW-0677">Repeat</keyword>
<evidence type="ECO:0000313" key="10">
    <source>
        <dbReference type="Proteomes" id="UP000264800"/>
    </source>
</evidence>
<protein>
    <submittedName>
        <fullName evidence="9">Zinc finger protein 263-like</fullName>
    </submittedName>
</protein>
<dbReference type="SUPFAM" id="SSF57667">
    <property type="entry name" value="beta-beta-alpha zinc fingers"/>
    <property type="match status" value="2"/>
</dbReference>
<feature type="region of interest" description="Disordered" evidence="7">
    <location>
        <begin position="256"/>
        <end position="282"/>
    </location>
</feature>
<dbReference type="PANTHER" id="PTHR24388">
    <property type="entry name" value="ZINC FINGER PROTEIN"/>
    <property type="match status" value="1"/>
</dbReference>
<dbReference type="OMA" id="ATLYACK"/>
<dbReference type="OrthoDB" id="3437960at2759"/>
<feature type="compositionally biased region" description="Basic and acidic residues" evidence="7">
    <location>
        <begin position="140"/>
        <end position="156"/>
    </location>
</feature>
<evidence type="ECO:0000313" key="9">
    <source>
        <dbReference type="Ensembl" id="ENSKMAP00000001696.1"/>
    </source>
</evidence>
<organism evidence="9 10">
    <name type="scientific">Kryptolebias marmoratus</name>
    <name type="common">Mangrove killifish</name>
    <name type="synonym">Rivulus marmoratus</name>
    <dbReference type="NCBI Taxonomy" id="37003"/>
    <lineage>
        <taxon>Eukaryota</taxon>
        <taxon>Metazoa</taxon>
        <taxon>Chordata</taxon>
        <taxon>Craniata</taxon>
        <taxon>Vertebrata</taxon>
        <taxon>Euteleostomi</taxon>
        <taxon>Actinopterygii</taxon>
        <taxon>Neopterygii</taxon>
        <taxon>Teleostei</taxon>
        <taxon>Neoteleostei</taxon>
        <taxon>Acanthomorphata</taxon>
        <taxon>Ovalentaria</taxon>
        <taxon>Atherinomorphae</taxon>
        <taxon>Cyprinodontiformes</taxon>
        <taxon>Rivulidae</taxon>
        <taxon>Kryptolebias</taxon>
    </lineage>
</organism>
<reference evidence="9" key="2">
    <citation type="submission" date="2025-09" db="UniProtKB">
        <authorList>
            <consortium name="Ensembl"/>
        </authorList>
    </citation>
    <scope>IDENTIFICATION</scope>
</reference>
<dbReference type="Gene3D" id="3.30.160.60">
    <property type="entry name" value="Classic Zinc Finger"/>
    <property type="match status" value="3"/>
</dbReference>
<keyword evidence="10" id="KW-1185">Reference proteome</keyword>
<dbReference type="InterPro" id="IPR036236">
    <property type="entry name" value="Znf_C2H2_sf"/>
</dbReference>
<evidence type="ECO:0000256" key="4">
    <source>
        <dbReference type="ARBA" id="ARBA00022833"/>
    </source>
</evidence>
<dbReference type="Ensembl" id="ENSKMAT00000001742.1">
    <property type="protein sequence ID" value="ENSKMAP00000001696.1"/>
    <property type="gene ID" value="ENSKMAG00000001342.1"/>
</dbReference>
<dbReference type="GO" id="GO:0000978">
    <property type="term" value="F:RNA polymerase II cis-regulatory region sequence-specific DNA binding"/>
    <property type="evidence" value="ECO:0007669"/>
    <property type="project" value="TreeGrafter"/>
</dbReference>
<keyword evidence="5" id="KW-0539">Nucleus</keyword>
<evidence type="ECO:0000256" key="3">
    <source>
        <dbReference type="ARBA" id="ARBA00022771"/>
    </source>
</evidence>
<dbReference type="GeneTree" id="ENSGT01150000286934"/>
<dbReference type="GO" id="GO:0008270">
    <property type="term" value="F:zinc ion binding"/>
    <property type="evidence" value="ECO:0007669"/>
    <property type="project" value="UniProtKB-KW"/>
</dbReference>
<dbReference type="Proteomes" id="UP000264800">
    <property type="component" value="Unplaced"/>
</dbReference>
<dbReference type="InterPro" id="IPR013087">
    <property type="entry name" value="Znf_C2H2_type"/>
</dbReference>
<evidence type="ECO:0000256" key="6">
    <source>
        <dbReference type="PROSITE-ProRule" id="PRU00042"/>
    </source>
</evidence>
<dbReference type="GO" id="GO:0000981">
    <property type="term" value="F:DNA-binding transcription factor activity, RNA polymerase II-specific"/>
    <property type="evidence" value="ECO:0007669"/>
    <property type="project" value="TreeGrafter"/>
</dbReference>
<dbReference type="PANTHER" id="PTHR24388:SF85">
    <property type="entry name" value="ZINC FINGER PROTEIN 367"/>
    <property type="match status" value="1"/>
</dbReference>
<evidence type="ECO:0000256" key="5">
    <source>
        <dbReference type="ARBA" id="ARBA00023242"/>
    </source>
</evidence>
<feature type="domain" description="C2H2-type" evidence="8">
    <location>
        <begin position="444"/>
        <end position="471"/>
    </location>
</feature>
<keyword evidence="3 6" id="KW-0863">Zinc-finger</keyword>
<dbReference type="GeneID" id="108247952"/>
<evidence type="ECO:0000256" key="2">
    <source>
        <dbReference type="ARBA" id="ARBA00022737"/>
    </source>
</evidence>
<dbReference type="Pfam" id="PF00096">
    <property type="entry name" value="zf-C2H2"/>
    <property type="match status" value="3"/>
</dbReference>